<proteinExistence type="predicted"/>
<dbReference type="RefSeq" id="WP_322609719.1">
    <property type="nucleotide sequence ID" value="NZ_JARVCO010000012.1"/>
</dbReference>
<name>A0ABU5N0G3_9BACT</name>
<evidence type="ECO:0000256" key="1">
    <source>
        <dbReference type="SAM" id="MobiDB-lite"/>
    </source>
</evidence>
<keyword evidence="2" id="KW-1133">Transmembrane helix</keyword>
<evidence type="ECO:0000313" key="3">
    <source>
        <dbReference type="EMBL" id="MDZ8119937.1"/>
    </source>
</evidence>
<sequence length="348" mass="36440">MNKKTNIITIVAAAIVLVALNVGVFMAAGSGAVSPINNILLWGGFAVLNVASILWAITLLGLQPLVVTCSYVAGGALAYFGVRNMTEISVAEITTAGATYGAFGALAVGNATTKVRLAFFNKGQVPFIFVIIGLLVIDAGLNSQVSRAGVSVLLNVVALPFIGAGVAVGAVWSIMNKFGIGKRAAEVLVERDAAMAQGATATGEDQIVIPMPETVQAAPVEKVEQKPVIVPAVQTAPKRKAKPEPVRAETAPVEPKKEEPFFPLELDKDGEPNPSGKVDPPEFDIPVFDDALYASGSQDDNDMGGVLVQEPVVAEKTVAAESKTESEEEKFDMDDFLGGHLDLLSKLK</sequence>
<gene>
    <name evidence="3" type="ORF">P9H32_15005</name>
</gene>
<keyword evidence="2" id="KW-0472">Membrane</keyword>
<dbReference type="EMBL" id="JARVCO010000012">
    <property type="protein sequence ID" value="MDZ8119937.1"/>
    <property type="molecule type" value="Genomic_DNA"/>
</dbReference>
<accession>A0ABU5N0G3</accession>
<keyword evidence="2" id="KW-0812">Transmembrane</keyword>
<feature type="transmembrane region" description="Helical" evidence="2">
    <location>
        <begin position="64"/>
        <end position="82"/>
    </location>
</feature>
<evidence type="ECO:0000256" key="2">
    <source>
        <dbReference type="SAM" id="Phobius"/>
    </source>
</evidence>
<reference evidence="3 4" key="1">
    <citation type="journal article" date="2024" name="Appl. Environ. Microbiol.">
        <title>Pontiella agarivorans sp. nov., a novel marine anaerobic bacterium capable of degrading macroalgal polysaccharides and fixing nitrogen.</title>
        <authorList>
            <person name="Liu N."/>
            <person name="Kivenson V."/>
            <person name="Peng X."/>
            <person name="Cui Z."/>
            <person name="Lankiewicz T.S."/>
            <person name="Gosselin K.M."/>
            <person name="English C.J."/>
            <person name="Blair E.M."/>
            <person name="O'Malley M.A."/>
            <person name="Valentine D.L."/>
        </authorList>
    </citation>
    <scope>NUCLEOTIDE SEQUENCE [LARGE SCALE GENOMIC DNA]</scope>
    <source>
        <strain evidence="3 4">NLcol2</strain>
    </source>
</reference>
<feature type="transmembrane region" description="Helical" evidence="2">
    <location>
        <begin position="123"/>
        <end position="141"/>
    </location>
</feature>
<keyword evidence="4" id="KW-1185">Reference proteome</keyword>
<feature type="transmembrane region" description="Helical" evidence="2">
    <location>
        <begin position="153"/>
        <end position="174"/>
    </location>
</feature>
<protein>
    <submittedName>
        <fullName evidence="3">Uncharacterized protein</fullName>
    </submittedName>
</protein>
<feature type="transmembrane region" description="Helical" evidence="2">
    <location>
        <begin position="7"/>
        <end position="27"/>
    </location>
</feature>
<comment type="caution">
    <text evidence="3">The sequence shown here is derived from an EMBL/GenBank/DDBJ whole genome shotgun (WGS) entry which is preliminary data.</text>
</comment>
<feature type="region of interest" description="Disordered" evidence="1">
    <location>
        <begin position="236"/>
        <end position="285"/>
    </location>
</feature>
<organism evidence="3 4">
    <name type="scientific">Pontiella agarivorans</name>
    <dbReference type="NCBI Taxonomy" id="3038953"/>
    <lineage>
        <taxon>Bacteria</taxon>
        <taxon>Pseudomonadati</taxon>
        <taxon>Kiritimatiellota</taxon>
        <taxon>Kiritimatiellia</taxon>
        <taxon>Kiritimatiellales</taxon>
        <taxon>Pontiellaceae</taxon>
        <taxon>Pontiella</taxon>
    </lineage>
</organism>
<feature type="compositionally biased region" description="Basic and acidic residues" evidence="1">
    <location>
        <begin position="254"/>
        <end position="271"/>
    </location>
</feature>
<feature type="transmembrane region" description="Helical" evidence="2">
    <location>
        <begin position="39"/>
        <end position="57"/>
    </location>
</feature>
<dbReference type="Proteomes" id="UP001290861">
    <property type="component" value="Unassembled WGS sequence"/>
</dbReference>
<evidence type="ECO:0000313" key="4">
    <source>
        <dbReference type="Proteomes" id="UP001290861"/>
    </source>
</evidence>
<feature type="transmembrane region" description="Helical" evidence="2">
    <location>
        <begin position="88"/>
        <end position="111"/>
    </location>
</feature>